<accession>A0A5J4TCG3</accession>
<evidence type="ECO:0000313" key="11">
    <source>
        <dbReference type="Proteomes" id="UP000324800"/>
    </source>
</evidence>
<dbReference type="EMBL" id="SNRW01033511">
    <property type="protein sequence ID" value="KAA6356116.1"/>
    <property type="molecule type" value="Genomic_DNA"/>
</dbReference>
<dbReference type="SUPFAM" id="SSF52540">
    <property type="entry name" value="P-loop containing nucleoside triphosphate hydrolases"/>
    <property type="match status" value="1"/>
</dbReference>
<dbReference type="InterPro" id="IPR027417">
    <property type="entry name" value="P-loop_NTPase"/>
</dbReference>
<dbReference type="Proteomes" id="UP000324800">
    <property type="component" value="Unassembled WGS sequence"/>
</dbReference>
<dbReference type="GO" id="GO:0005874">
    <property type="term" value="C:microtubule"/>
    <property type="evidence" value="ECO:0007669"/>
    <property type="project" value="UniProtKB-KW"/>
</dbReference>
<keyword evidence="5" id="KW-0067">ATP-binding</keyword>
<sequence>SKTEQKGEDNSISLSGFALGKPNPSVQLQQQHQYKKINIGGETEQSDYFESRLLRPLMKFTGNSELQELAQQIQGEIYTKNPNVKWDDIIGLDKAKRLLKEAVVMPLIYPQIFKGLLSPWKGILLFGPPGTGKTMLAKAVATECKTTFFNIKV</sequence>
<keyword evidence="4" id="KW-0547">Nucleotide-binding</keyword>
<evidence type="ECO:0000256" key="2">
    <source>
        <dbReference type="ARBA" id="ARBA00022490"/>
    </source>
</evidence>
<feature type="region of interest" description="Disordered" evidence="8">
    <location>
        <begin position="1"/>
        <end position="25"/>
    </location>
</feature>
<dbReference type="PANTHER" id="PTHR23074">
    <property type="entry name" value="AAA DOMAIN-CONTAINING"/>
    <property type="match status" value="1"/>
</dbReference>
<dbReference type="GO" id="GO:0016887">
    <property type="term" value="F:ATP hydrolysis activity"/>
    <property type="evidence" value="ECO:0007669"/>
    <property type="project" value="InterPro"/>
</dbReference>
<evidence type="ECO:0000256" key="8">
    <source>
        <dbReference type="SAM" id="MobiDB-lite"/>
    </source>
</evidence>
<dbReference type="AlphaFoldDB" id="A0A5J4TCG3"/>
<evidence type="ECO:0000259" key="9">
    <source>
        <dbReference type="Pfam" id="PF00004"/>
    </source>
</evidence>
<evidence type="ECO:0000313" key="10">
    <source>
        <dbReference type="EMBL" id="KAA6356116.1"/>
    </source>
</evidence>
<feature type="domain" description="ATPase AAA-type core" evidence="9">
    <location>
        <begin position="123"/>
        <end position="152"/>
    </location>
</feature>
<keyword evidence="2" id="KW-0963">Cytoplasm</keyword>
<evidence type="ECO:0000256" key="7">
    <source>
        <dbReference type="ARBA" id="ARBA00023235"/>
    </source>
</evidence>
<protein>
    <recommendedName>
        <fullName evidence="9">ATPase AAA-type core domain-containing protein</fullName>
    </recommendedName>
</protein>
<evidence type="ECO:0000256" key="3">
    <source>
        <dbReference type="ARBA" id="ARBA00022701"/>
    </source>
</evidence>
<feature type="non-terminal residue" evidence="10">
    <location>
        <position position="1"/>
    </location>
</feature>
<evidence type="ECO:0000256" key="5">
    <source>
        <dbReference type="ARBA" id="ARBA00022840"/>
    </source>
</evidence>
<dbReference type="OrthoDB" id="191529at2759"/>
<gene>
    <name evidence="10" type="ORF">EZS28_048357</name>
</gene>
<dbReference type="GO" id="GO:0005524">
    <property type="term" value="F:ATP binding"/>
    <property type="evidence" value="ECO:0007669"/>
    <property type="project" value="UniProtKB-KW"/>
</dbReference>
<evidence type="ECO:0000256" key="1">
    <source>
        <dbReference type="ARBA" id="ARBA00004186"/>
    </source>
</evidence>
<dbReference type="Gene3D" id="3.40.50.300">
    <property type="entry name" value="P-loop containing nucleotide triphosphate hydrolases"/>
    <property type="match status" value="1"/>
</dbReference>
<dbReference type="Pfam" id="PF00004">
    <property type="entry name" value="AAA"/>
    <property type="match status" value="1"/>
</dbReference>
<dbReference type="PANTHER" id="PTHR23074:SF78">
    <property type="entry name" value="KATANIN P60 ATPASE-CONTAINING SUBUNIT A-LIKE 2"/>
    <property type="match status" value="1"/>
</dbReference>
<keyword evidence="6" id="KW-0206">Cytoskeleton</keyword>
<keyword evidence="3" id="KW-0493">Microtubule</keyword>
<proteinExistence type="predicted"/>
<dbReference type="InterPro" id="IPR003959">
    <property type="entry name" value="ATPase_AAA_core"/>
</dbReference>
<organism evidence="10 11">
    <name type="scientific">Streblomastix strix</name>
    <dbReference type="NCBI Taxonomy" id="222440"/>
    <lineage>
        <taxon>Eukaryota</taxon>
        <taxon>Metamonada</taxon>
        <taxon>Preaxostyla</taxon>
        <taxon>Oxymonadida</taxon>
        <taxon>Streblomastigidae</taxon>
        <taxon>Streblomastix</taxon>
    </lineage>
</organism>
<name>A0A5J4TCG3_9EUKA</name>
<evidence type="ECO:0000256" key="6">
    <source>
        <dbReference type="ARBA" id="ARBA00023212"/>
    </source>
</evidence>
<dbReference type="GO" id="GO:0016853">
    <property type="term" value="F:isomerase activity"/>
    <property type="evidence" value="ECO:0007669"/>
    <property type="project" value="UniProtKB-KW"/>
</dbReference>
<reference evidence="10 11" key="1">
    <citation type="submission" date="2019-03" db="EMBL/GenBank/DDBJ databases">
        <title>Single cell metagenomics reveals metabolic interactions within the superorganism composed of flagellate Streblomastix strix and complex community of Bacteroidetes bacteria on its surface.</title>
        <authorList>
            <person name="Treitli S.C."/>
            <person name="Kolisko M."/>
            <person name="Husnik F."/>
            <person name="Keeling P."/>
            <person name="Hampl V."/>
        </authorList>
    </citation>
    <scope>NUCLEOTIDE SEQUENCE [LARGE SCALE GENOMIC DNA]</scope>
    <source>
        <strain evidence="10">ST1C</strain>
    </source>
</reference>
<keyword evidence="7" id="KW-0413">Isomerase</keyword>
<dbReference type="InterPro" id="IPR050304">
    <property type="entry name" value="MT-severing_AAA_ATPase"/>
</dbReference>
<comment type="subcellular location">
    <subcellularLocation>
        <location evidence="1">Cytoplasm</location>
        <location evidence="1">Cytoskeleton</location>
        <location evidence="1">Spindle</location>
    </subcellularLocation>
</comment>
<evidence type="ECO:0000256" key="4">
    <source>
        <dbReference type="ARBA" id="ARBA00022741"/>
    </source>
</evidence>
<comment type="caution">
    <text evidence="10">The sequence shown here is derived from an EMBL/GenBank/DDBJ whole genome shotgun (WGS) entry which is preliminary data.</text>
</comment>
<dbReference type="GO" id="GO:0005819">
    <property type="term" value="C:spindle"/>
    <property type="evidence" value="ECO:0007669"/>
    <property type="project" value="UniProtKB-SubCell"/>
</dbReference>